<evidence type="ECO:0000256" key="1">
    <source>
        <dbReference type="ARBA" id="ARBA00004474"/>
    </source>
</evidence>
<dbReference type="OrthoDB" id="5044at2759"/>
<dbReference type="PANTHER" id="PTHR39638">
    <property type="entry name" value="YCF35"/>
    <property type="match status" value="1"/>
</dbReference>
<proteinExistence type="inferred from homology"/>
<dbReference type="EMBL" id="HF562234">
    <property type="protein sequence ID" value="CCP38061.1"/>
    <property type="molecule type" value="Genomic_DNA"/>
</dbReference>
<dbReference type="GO" id="GO:0009536">
    <property type="term" value="C:plastid"/>
    <property type="evidence" value="ECO:0007669"/>
    <property type="project" value="UniProtKB-SubCell"/>
</dbReference>
<dbReference type="STRING" id="2769.M5DEQ7"/>
<comment type="similarity">
    <text evidence="2">Belongs to the ycf35 family.</text>
</comment>
<dbReference type="Gramene" id="CCP38061">
    <property type="protein sequence ID" value="CCP38061"/>
    <property type="gene ID" value="CHC_130"/>
</dbReference>
<accession>M5DEQ7</accession>
<evidence type="ECO:0000256" key="2">
    <source>
        <dbReference type="ARBA" id="ARBA00009068"/>
    </source>
</evidence>
<organism evidence="5 6">
    <name type="scientific">Chondrus crispus</name>
    <name type="common">Carrageen Irish moss</name>
    <name type="synonym">Polymorpha crispa</name>
    <dbReference type="NCBI Taxonomy" id="2769"/>
    <lineage>
        <taxon>Eukaryota</taxon>
        <taxon>Rhodophyta</taxon>
        <taxon>Florideophyceae</taxon>
        <taxon>Rhodymeniophycidae</taxon>
        <taxon>Gigartinales</taxon>
        <taxon>Gigartinaceae</taxon>
        <taxon>Chondrus</taxon>
    </lineage>
</organism>
<gene>
    <name evidence="5" type="primary">ycf35</name>
    <name evidence="5" type="ORF">CHC_130</name>
</gene>
<dbReference type="PANTHER" id="PTHR39638:SF2">
    <property type="entry name" value="YCF35"/>
    <property type="match status" value="1"/>
</dbReference>
<name>M5DEQ7_CHOCR</name>
<dbReference type="OMA" id="DLQYWQQ"/>
<evidence type="ECO:0000313" key="5">
    <source>
        <dbReference type="EMBL" id="CCP38061.1"/>
    </source>
</evidence>
<geneLocation type="plastid" evidence="5"/>
<dbReference type="Proteomes" id="UP000012073">
    <property type="component" value="Plastid Pltd"/>
</dbReference>
<dbReference type="KEGG" id="ccp:CHC_130"/>
<evidence type="ECO:0000256" key="4">
    <source>
        <dbReference type="ARBA" id="ARBA00022640"/>
    </source>
</evidence>
<evidence type="ECO:0000313" key="6">
    <source>
        <dbReference type="Proteomes" id="UP000012073"/>
    </source>
</evidence>
<protein>
    <recommendedName>
        <fullName evidence="3">Uncharacterized protein ycf35</fullName>
    </recommendedName>
</protein>
<comment type="subcellular location">
    <subcellularLocation>
        <location evidence="1">Plastid</location>
    </subcellularLocation>
</comment>
<reference evidence="5 6" key="1">
    <citation type="journal article" date="2013" name="PLoS ONE">
        <title>Evolution of red algal plastid genomes: ancient architectures, introns, horizontal gene transfer, and taxonomic utility of plastid markers.</title>
        <authorList>
            <person name="Janouskovec J."/>
            <person name="Liu S.-L."/>
            <person name="Martone P.T."/>
            <person name="Carre W."/>
            <person name="Leblanc C."/>
            <person name="Collen J."/>
            <person name="Keeling P.J."/>
        </authorList>
    </citation>
    <scope>NUCLEOTIDE SEQUENCE [LARGE SCALE GENOMIC DNA]</scope>
    <source>
        <strain evidence="6">cv. Stackhouse</strain>
    </source>
</reference>
<dbReference type="Pfam" id="PF06868">
    <property type="entry name" value="DUF1257"/>
    <property type="match status" value="1"/>
</dbReference>
<keyword evidence="6" id="KW-1185">Reference proteome</keyword>
<dbReference type="AlphaFoldDB" id="M5DEQ7"/>
<dbReference type="RefSeq" id="YP_007627314.1">
    <property type="nucleotide sequence ID" value="NC_020795.1"/>
</dbReference>
<dbReference type="GeneID" id="14971090"/>
<keyword evidence="4 5" id="KW-0934">Plastid</keyword>
<dbReference type="InterPro" id="IPR009666">
    <property type="entry name" value="Uncharacterised_Ycf35"/>
</dbReference>
<sequence>MSHLSRIKTCINNEFILKQTLIELGFNYENNKHKKQEKSKINTQLFDLIITINNKDLCEFIWDGYEYSFVADFQLWNYNIPYEQFLEKIKQKYSYNVIIQESIKQGFINITNERLQDGSIKLIIQRWNE</sequence>
<evidence type="ECO:0000256" key="3">
    <source>
        <dbReference type="ARBA" id="ARBA00021585"/>
    </source>
</evidence>